<dbReference type="Proteomes" id="UP000315164">
    <property type="component" value="Unassembled WGS sequence"/>
</dbReference>
<name>A0A248ZYX5_MANHA</name>
<dbReference type="EMBL" id="VAJB01000030">
    <property type="protein sequence ID" value="TRB72823.1"/>
    <property type="molecule type" value="Genomic_DNA"/>
</dbReference>
<dbReference type="AlphaFoldDB" id="A0A248ZYX5"/>
<dbReference type="KEGG" id="mhaq:WC39_05435"/>
<gene>
    <name evidence="3" type="ORF">FEA53_11105</name>
    <name evidence="2" type="ORF">FEB89_11260</name>
</gene>
<evidence type="ECO:0000313" key="3">
    <source>
        <dbReference type="EMBL" id="TRB72823.1"/>
    </source>
</evidence>
<protein>
    <submittedName>
        <fullName evidence="3">Replication protein</fullName>
    </submittedName>
</protein>
<evidence type="ECO:0000259" key="1">
    <source>
        <dbReference type="Pfam" id="PF04492"/>
    </source>
</evidence>
<dbReference type="EMBL" id="VAJI01000031">
    <property type="protein sequence ID" value="TRB35325.1"/>
    <property type="molecule type" value="Genomic_DNA"/>
</dbReference>
<comment type="caution">
    <text evidence="3">The sequence shown here is derived from an EMBL/GenBank/DDBJ whole genome shotgun (WGS) entry which is preliminary data.</text>
</comment>
<sequence length="289" mass="33320">MNAQPKQINPILKLHPKQSEAKKVSVDDGYTQIPNELLKAILRSGVLGWKGSYLLATVLKTLSWHKESDWFTHSQVCEMMNIEPTKYHINQLSAARKELIRENILFEDGKETGVNLSVFEWKMVYPEKVGSSRNNRELIPEKVGNGYPEKVGNTKETITKEKINNEFTNVNSVQQPETSLPKKTKSEPVDYQGVMEEFNRAVEDTPIPQIRAMSDERKRSVHALAKILRKEFGGYTRQHFADYFNDFVRQASSRKDRFYFGGLDGSAWVANFGYIIRSKTFYKTWEDSL</sequence>
<dbReference type="Proteomes" id="UP000318394">
    <property type="component" value="Unassembled WGS sequence"/>
</dbReference>
<evidence type="ECO:0000313" key="5">
    <source>
        <dbReference type="Proteomes" id="UP000318394"/>
    </source>
</evidence>
<dbReference type="Pfam" id="PF04492">
    <property type="entry name" value="Phage_rep_O"/>
    <property type="match status" value="1"/>
</dbReference>
<organism evidence="3 4">
    <name type="scientific">Mannheimia haemolytica</name>
    <name type="common">Pasteurella haemolytica</name>
    <dbReference type="NCBI Taxonomy" id="75985"/>
    <lineage>
        <taxon>Bacteria</taxon>
        <taxon>Pseudomonadati</taxon>
        <taxon>Pseudomonadota</taxon>
        <taxon>Gammaproteobacteria</taxon>
        <taxon>Pasteurellales</taxon>
        <taxon>Pasteurellaceae</taxon>
        <taxon>Mannheimia</taxon>
    </lineage>
</organism>
<evidence type="ECO:0000313" key="2">
    <source>
        <dbReference type="EMBL" id="TRB35325.1"/>
    </source>
</evidence>
<dbReference type="RefSeq" id="WP_006250084.1">
    <property type="nucleotide sequence ID" value="NZ_CP011098.1"/>
</dbReference>
<dbReference type="Gene3D" id="1.10.10.10">
    <property type="entry name" value="Winged helix-like DNA-binding domain superfamily/Winged helix DNA-binding domain"/>
    <property type="match status" value="1"/>
</dbReference>
<reference evidence="4 5" key="1">
    <citation type="journal article" date="2019" name="Vet. Microbiol.">
        <title>Genetic characterization of susceptible and multi-drug resistant Mannheimia haemolytica isolated from high-risk stocker calves prior to and after antimicrobial metaphylaxis.</title>
        <authorList>
            <person name="Snyder E.R."/>
            <person name="Alvarez-Narvaez S."/>
            <person name="Credille B.C."/>
        </authorList>
    </citation>
    <scope>NUCLEOTIDE SEQUENCE [LARGE SCALE GENOMIC DNA]</scope>
    <source>
        <strain evidence="3 4">UGA-R5-128-1</strain>
        <strain evidence="2 5">UGA-R7-163-1</strain>
    </source>
</reference>
<dbReference type="NCBIfam" id="TIGR01610">
    <property type="entry name" value="phage_O_Nterm"/>
    <property type="match status" value="1"/>
</dbReference>
<dbReference type="GeneID" id="67369156"/>
<dbReference type="GO" id="GO:0006260">
    <property type="term" value="P:DNA replication"/>
    <property type="evidence" value="ECO:0007669"/>
    <property type="project" value="InterPro"/>
</dbReference>
<dbReference type="InterPro" id="IPR006497">
    <property type="entry name" value="Phage_lambda_VrpO_N"/>
</dbReference>
<proteinExistence type="predicted"/>
<evidence type="ECO:0000313" key="4">
    <source>
        <dbReference type="Proteomes" id="UP000315164"/>
    </source>
</evidence>
<dbReference type="InterPro" id="IPR036388">
    <property type="entry name" value="WH-like_DNA-bd_sf"/>
</dbReference>
<dbReference type="KEGG" id="mhay:VK67_05840"/>
<dbReference type="OrthoDB" id="5690555at2"/>
<keyword evidence="5" id="KW-1185">Reference proteome</keyword>
<accession>A0A248ZYX5</accession>
<feature type="domain" description="Bacteriophage lambda Replication protein O N-terminal" evidence="1">
    <location>
        <begin position="23"/>
        <end position="121"/>
    </location>
</feature>